<dbReference type="InterPro" id="IPR011006">
    <property type="entry name" value="CheY-like_superfamily"/>
</dbReference>
<proteinExistence type="predicted"/>
<dbReference type="RefSeq" id="WP_090406331.1">
    <property type="nucleotide sequence ID" value="NZ_FNDQ01000004.1"/>
</dbReference>
<dbReference type="Gene3D" id="3.40.50.2300">
    <property type="match status" value="1"/>
</dbReference>
<keyword evidence="1" id="KW-0597">Phosphoprotein</keyword>
<dbReference type="EMBL" id="FNDQ01000004">
    <property type="protein sequence ID" value="SDH46832.1"/>
    <property type="molecule type" value="Genomic_DNA"/>
</dbReference>
<dbReference type="GO" id="GO:0000156">
    <property type="term" value="F:phosphorelay response regulator activity"/>
    <property type="evidence" value="ECO:0007669"/>
    <property type="project" value="InterPro"/>
</dbReference>
<evidence type="ECO:0000256" key="1">
    <source>
        <dbReference type="PROSITE-ProRule" id="PRU00169"/>
    </source>
</evidence>
<name>A0A1G8CNC9_9FLAO</name>
<dbReference type="Pfam" id="PF00072">
    <property type="entry name" value="Response_reg"/>
    <property type="match status" value="1"/>
</dbReference>
<evidence type="ECO:0000259" key="3">
    <source>
        <dbReference type="PROSITE" id="PS50930"/>
    </source>
</evidence>
<keyword evidence="5" id="KW-1185">Reference proteome</keyword>
<dbReference type="InterPro" id="IPR007492">
    <property type="entry name" value="LytTR_DNA-bd_dom"/>
</dbReference>
<dbReference type="PANTHER" id="PTHR37299:SF1">
    <property type="entry name" value="STAGE 0 SPORULATION PROTEIN A HOMOLOG"/>
    <property type="match status" value="1"/>
</dbReference>
<dbReference type="Gene3D" id="2.40.50.1020">
    <property type="entry name" value="LytTr DNA-binding domain"/>
    <property type="match status" value="1"/>
</dbReference>
<dbReference type="GO" id="GO:0003677">
    <property type="term" value="F:DNA binding"/>
    <property type="evidence" value="ECO:0007669"/>
    <property type="project" value="InterPro"/>
</dbReference>
<organism evidence="4 5">
    <name type="scientific">Myroides phaeus</name>
    <dbReference type="NCBI Taxonomy" id="702745"/>
    <lineage>
        <taxon>Bacteria</taxon>
        <taxon>Pseudomonadati</taxon>
        <taxon>Bacteroidota</taxon>
        <taxon>Flavobacteriia</taxon>
        <taxon>Flavobacteriales</taxon>
        <taxon>Flavobacteriaceae</taxon>
        <taxon>Myroides</taxon>
    </lineage>
</organism>
<dbReference type="PANTHER" id="PTHR37299">
    <property type="entry name" value="TRANSCRIPTIONAL REGULATOR-RELATED"/>
    <property type="match status" value="1"/>
</dbReference>
<gene>
    <name evidence="4" type="ORF">SAMN05421818_104135</name>
</gene>
<feature type="domain" description="HTH LytTR-type" evidence="3">
    <location>
        <begin position="152"/>
        <end position="243"/>
    </location>
</feature>
<dbReference type="InterPro" id="IPR046947">
    <property type="entry name" value="LytR-like"/>
</dbReference>
<dbReference type="SMART" id="SM00448">
    <property type="entry name" value="REC"/>
    <property type="match status" value="1"/>
</dbReference>
<dbReference type="SUPFAM" id="SSF52172">
    <property type="entry name" value="CheY-like"/>
    <property type="match status" value="1"/>
</dbReference>
<dbReference type="AlphaFoldDB" id="A0A1G8CNC9"/>
<dbReference type="SMART" id="SM00850">
    <property type="entry name" value="LytTR"/>
    <property type="match status" value="1"/>
</dbReference>
<evidence type="ECO:0000313" key="5">
    <source>
        <dbReference type="Proteomes" id="UP000243588"/>
    </source>
</evidence>
<dbReference type="Pfam" id="PF04397">
    <property type="entry name" value="LytTR"/>
    <property type="match status" value="1"/>
</dbReference>
<dbReference type="InterPro" id="IPR001789">
    <property type="entry name" value="Sig_transdc_resp-reg_receiver"/>
</dbReference>
<feature type="domain" description="Response regulatory" evidence="2">
    <location>
        <begin position="2"/>
        <end position="113"/>
    </location>
</feature>
<dbReference type="PROSITE" id="PS50110">
    <property type="entry name" value="RESPONSE_REGULATORY"/>
    <property type="match status" value="1"/>
</dbReference>
<accession>A0A1G8CNC9</accession>
<dbReference type="PROSITE" id="PS50930">
    <property type="entry name" value="HTH_LYTTR"/>
    <property type="match status" value="1"/>
</dbReference>
<evidence type="ECO:0000259" key="2">
    <source>
        <dbReference type="PROSITE" id="PS50110"/>
    </source>
</evidence>
<reference evidence="5" key="1">
    <citation type="submission" date="2016-10" db="EMBL/GenBank/DDBJ databases">
        <authorList>
            <person name="Varghese N."/>
            <person name="Submissions S."/>
        </authorList>
    </citation>
    <scope>NUCLEOTIDE SEQUENCE [LARGE SCALE GENOMIC DNA]</scope>
    <source>
        <strain evidence="5">DSM 23313</strain>
    </source>
</reference>
<protein>
    <submittedName>
        <fullName evidence="4">Two-component system, LytT family, response regulator</fullName>
    </submittedName>
</protein>
<dbReference type="STRING" id="702745.SAMN05421818_104135"/>
<evidence type="ECO:0000313" key="4">
    <source>
        <dbReference type="EMBL" id="SDH46832.1"/>
    </source>
</evidence>
<feature type="modified residue" description="4-aspartylphosphate" evidence="1">
    <location>
        <position position="53"/>
    </location>
</feature>
<dbReference type="Proteomes" id="UP000243588">
    <property type="component" value="Unassembled WGS sequence"/>
</dbReference>
<sequence length="245" mass="28330">MKVYILEDEANILKYILSLIVDIPYLQVVGYAGEISKAEVEIEQQQPDLILADIHLKDGNSFSLFHKMEVSAQIIFITAYSNYAIDALNLGAFSYLLKPIDEAEFKQQIDRCYNNFDDHKIDKKQLEIASDYYQSEQAPTRIALKNFDYTQIVQVRDIMYCKSDKGYTTFYLNSGQKIVVSKVLKEYEGLLPSNTFIRCHQSYLVNVNYISKYYKNGLLELFTKQTIPVSDRKKEVVLEFISSIS</sequence>